<protein>
    <submittedName>
        <fullName evidence="1">Uncharacterized protein</fullName>
    </submittedName>
</protein>
<gene>
    <name evidence="1" type="ORF">C798_09110</name>
</gene>
<sequence>MGLYLCIFQDEEELDGVDVGPYADFNELRNYVVSELEDGMAGSKFPTFILHSDSDGEWSLEDCISLDSEISVIISSMKGRPPVPFVSEWQLRIARSIGLEPKNAFESFVDVDGEFLLDRLKNLITLAIRSGLPILFQ</sequence>
<dbReference type="Pfam" id="PF15601">
    <property type="entry name" value="Imm70"/>
    <property type="match status" value="1"/>
</dbReference>
<dbReference type="Proteomes" id="UP000501648">
    <property type="component" value="Chromosome"/>
</dbReference>
<evidence type="ECO:0000313" key="1">
    <source>
        <dbReference type="EMBL" id="QJQ00385.1"/>
    </source>
</evidence>
<name>A0A6M3ZP70_9BURK</name>
<evidence type="ECO:0000313" key="2">
    <source>
        <dbReference type="Proteomes" id="UP000501648"/>
    </source>
</evidence>
<proteinExistence type="predicted"/>
<dbReference type="EMBL" id="CP008956">
    <property type="protein sequence ID" value="QJQ00385.1"/>
    <property type="molecule type" value="Genomic_DNA"/>
</dbReference>
<accession>A0A6M3ZP70</accession>
<dbReference type="InterPro" id="IPR028185">
    <property type="entry name" value="Imm70"/>
</dbReference>
<reference evidence="1 2" key="1">
    <citation type="journal article" date="2012" name="J. Bacteriol.">
        <title>Genome sequence of the pathogenic Herbaspirillum seropedicae strain Os34, isolated from rice roots.</title>
        <authorList>
            <person name="Ye W."/>
            <person name="Ye S."/>
            <person name="Liu J."/>
            <person name="Chang S."/>
            <person name="Chen M."/>
            <person name="Zhu B."/>
            <person name="Guo L."/>
            <person name="An Q."/>
        </authorList>
    </citation>
    <scope>NUCLEOTIDE SEQUENCE [LARGE SCALE GENOMIC DNA]</scope>
    <source>
        <strain evidence="1 2">Os34</strain>
    </source>
</reference>
<organism evidence="1 2">
    <name type="scientific">Herbaspirillum rubrisubalbicans Os34</name>
    <dbReference type="NCBI Taxonomy" id="1235827"/>
    <lineage>
        <taxon>Bacteria</taxon>
        <taxon>Pseudomonadati</taxon>
        <taxon>Pseudomonadota</taxon>
        <taxon>Betaproteobacteria</taxon>
        <taxon>Burkholderiales</taxon>
        <taxon>Oxalobacteraceae</taxon>
        <taxon>Herbaspirillum</taxon>
    </lineage>
</organism>
<dbReference type="AlphaFoldDB" id="A0A6M3ZP70"/>
<dbReference type="RefSeq" id="WP_017454599.1">
    <property type="nucleotide sequence ID" value="NZ_CP008956.1"/>
</dbReference>